<accession>A0AAV5F1Q6</accession>
<dbReference type="SUPFAM" id="SSF81383">
    <property type="entry name" value="F-box domain"/>
    <property type="match status" value="1"/>
</dbReference>
<dbReference type="PANTHER" id="PTHR33110">
    <property type="entry name" value="F-BOX/KELCH-REPEAT PROTEIN-RELATED"/>
    <property type="match status" value="1"/>
</dbReference>
<evidence type="ECO:0000313" key="1">
    <source>
        <dbReference type="EMBL" id="GJN28171.1"/>
    </source>
</evidence>
<dbReference type="Proteomes" id="UP001054889">
    <property type="component" value="Unassembled WGS sequence"/>
</dbReference>
<comment type="caution">
    <text evidence="1">The sequence shown here is derived from an EMBL/GenBank/DDBJ whole genome shotgun (WGS) entry which is preliminary data.</text>
</comment>
<sequence>MPKPTGEEAAASPPWADLPFDLLRDVSHRLHTTTDYVRFHAVCKPWRDTLPPPSCRPGFLPWLLTPRDDSGHRTARCVFSSSGGVFVDDDPLAGSAEVIPDLPVPPFQDEKKEPWVKRASGLVYSDGTIFIHGFARVHGYASTPCYAAILLPGTAAPTFLQTTSYLHLNSDRDGYRWCFAYHKGKIVRCHHQNWRIKSSLDYNVPNGSRVMKDEPGKRVQSSYLFESRGELLWAMVQVKTDSSYSKSRSYYGYLEDLAIA</sequence>
<dbReference type="PANTHER" id="PTHR33110:SF134">
    <property type="entry name" value="OS09G0565350 PROTEIN"/>
    <property type="match status" value="1"/>
</dbReference>
<evidence type="ECO:0000313" key="2">
    <source>
        <dbReference type="Proteomes" id="UP001054889"/>
    </source>
</evidence>
<dbReference type="AlphaFoldDB" id="A0AAV5F1Q6"/>
<keyword evidence="2" id="KW-1185">Reference proteome</keyword>
<name>A0AAV5F1Q6_ELECO</name>
<reference evidence="1" key="2">
    <citation type="submission" date="2021-12" db="EMBL/GenBank/DDBJ databases">
        <title>Resequencing data analysis of finger millet.</title>
        <authorList>
            <person name="Hatakeyama M."/>
            <person name="Aluri S."/>
            <person name="Balachadran M.T."/>
            <person name="Sivarajan S.R."/>
            <person name="Poveda L."/>
            <person name="Shimizu-Inatsugi R."/>
            <person name="Schlapbach R."/>
            <person name="Sreeman S.M."/>
            <person name="Shimizu K.K."/>
        </authorList>
    </citation>
    <scope>NUCLEOTIDE SEQUENCE</scope>
</reference>
<protein>
    <recommendedName>
        <fullName evidence="3">DUF295 domain-containing protein</fullName>
    </recommendedName>
</protein>
<gene>
    <name evidence="1" type="primary">gb16264</name>
    <name evidence="1" type="ORF">PR202_gb16264</name>
</gene>
<dbReference type="Gene3D" id="1.20.1280.50">
    <property type="match status" value="1"/>
</dbReference>
<dbReference type="EMBL" id="BQKI01000080">
    <property type="protein sequence ID" value="GJN28171.1"/>
    <property type="molecule type" value="Genomic_DNA"/>
</dbReference>
<evidence type="ECO:0008006" key="3">
    <source>
        <dbReference type="Google" id="ProtNLM"/>
    </source>
</evidence>
<reference evidence="1" key="1">
    <citation type="journal article" date="2018" name="DNA Res.">
        <title>Multiple hybrid de novo genome assembly of finger millet, an orphan allotetraploid crop.</title>
        <authorList>
            <person name="Hatakeyama M."/>
            <person name="Aluri S."/>
            <person name="Balachadran M.T."/>
            <person name="Sivarajan S.R."/>
            <person name="Patrignani A."/>
            <person name="Gruter S."/>
            <person name="Poveda L."/>
            <person name="Shimizu-Inatsugi R."/>
            <person name="Baeten J."/>
            <person name="Francoijs K.J."/>
            <person name="Nataraja K.N."/>
            <person name="Reddy Y.A.N."/>
            <person name="Phadnis S."/>
            <person name="Ravikumar R.L."/>
            <person name="Schlapbach R."/>
            <person name="Sreeman S.M."/>
            <person name="Shimizu K.K."/>
        </authorList>
    </citation>
    <scope>NUCLEOTIDE SEQUENCE</scope>
</reference>
<dbReference type="InterPro" id="IPR036047">
    <property type="entry name" value="F-box-like_dom_sf"/>
</dbReference>
<proteinExistence type="predicted"/>
<organism evidence="1 2">
    <name type="scientific">Eleusine coracana subsp. coracana</name>
    <dbReference type="NCBI Taxonomy" id="191504"/>
    <lineage>
        <taxon>Eukaryota</taxon>
        <taxon>Viridiplantae</taxon>
        <taxon>Streptophyta</taxon>
        <taxon>Embryophyta</taxon>
        <taxon>Tracheophyta</taxon>
        <taxon>Spermatophyta</taxon>
        <taxon>Magnoliopsida</taxon>
        <taxon>Liliopsida</taxon>
        <taxon>Poales</taxon>
        <taxon>Poaceae</taxon>
        <taxon>PACMAD clade</taxon>
        <taxon>Chloridoideae</taxon>
        <taxon>Cynodonteae</taxon>
        <taxon>Eleusininae</taxon>
        <taxon>Eleusine</taxon>
    </lineage>
</organism>